<organism evidence="2 3">
    <name type="scientific">Cohaesibacter gelatinilyticus</name>
    <dbReference type="NCBI Taxonomy" id="372072"/>
    <lineage>
        <taxon>Bacteria</taxon>
        <taxon>Pseudomonadati</taxon>
        <taxon>Pseudomonadota</taxon>
        <taxon>Alphaproteobacteria</taxon>
        <taxon>Hyphomicrobiales</taxon>
        <taxon>Cohaesibacteraceae</taxon>
    </lineage>
</organism>
<dbReference type="Proteomes" id="UP000219439">
    <property type="component" value="Unassembled WGS sequence"/>
</dbReference>
<protein>
    <submittedName>
        <fullName evidence="2">Uncharacterized protein</fullName>
    </submittedName>
</protein>
<feature type="chain" id="PRO_5012628598" evidence="1">
    <location>
        <begin position="29"/>
        <end position="184"/>
    </location>
</feature>
<evidence type="ECO:0000313" key="3">
    <source>
        <dbReference type="Proteomes" id="UP000219439"/>
    </source>
</evidence>
<dbReference type="RefSeq" id="WP_141401283.1">
    <property type="nucleotide sequence ID" value="NZ_OBEL01000006.1"/>
</dbReference>
<evidence type="ECO:0000256" key="1">
    <source>
        <dbReference type="SAM" id="SignalP"/>
    </source>
</evidence>
<name>A0A285PGM6_9HYPH</name>
<keyword evidence="3" id="KW-1185">Reference proteome</keyword>
<accession>A0A285PGM6</accession>
<reference evidence="2 3" key="1">
    <citation type="submission" date="2017-09" db="EMBL/GenBank/DDBJ databases">
        <authorList>
            <person name="Ehlers B."/>
            <person name="Leendertz F.H."/>
        </authorList>
    </citation>
    <scope>NUCLEOTIDE SEQUENCE [LARGE SCALE GENOMIC DNA]</scope>
    <source>
        <strain evidence="2 3">DSM 18289</strain>
    </source>
</reference>
<feature type="signal peptide" evidence="1">
    <location>
        <begin position="1"/>
        <end position="28"/>
    </location>
</feature>
<dbReference type="PROSITE" id="PS51257">
    <property type="entry name" value="PROKAR_LIPOPROTEIN"/>
    <property type="match status" value="1"/>
</dbReference>
<gene>
    <name evidence="2" type="ORF">SAMN06265368_3960</name>
</gene>
<dbReference type="EMBL" id="OBEL01000006">
    <property type="protein sequence ID" value="SNZ20849.1"/>
    <property type="molecule type" value="Genomic_DNA"/>
</dbReference>
<keyword evidence="1" id="KW-0732">Signal</keyword>
<sequence length="184" mass="20556">MERKRQLLRLGVATLIATACILPTGVQAAELRYGSDQCFIRTYNKAHLAKNPAQQVTQIRFVHRPSAYNFDEAALSQGQGGRVKEQVALVDVRFRNQRRLKQTVYCTNESGARLCGVECDGGRFAYRFKPNGSMLIDLRKTGGMLLGSFCGEESADQSHWFGTNKDDQLFRLDPADMSACSDLQ</sequence>
<dbReference type="OrthoDB" id="7839213at2"/>
<proteinExistence type="predicted"/>
<evidence type="ECO:0000313" key="2">
    <source>
        <dbReference type="EMBL" id="SNZ20849.1"/>
    </source>
</evidence>
<dbReference type="AlphaFoldDB" id="A0A285PGM6"/>